<dbReference type="PANTHER" id="PTHR37305:SF1">
    <property type="entry name" value="MEMBRANE PROTEIN"/>
    <property type="match status" value="1"/>
</dbReference>
<keyword evidence="1" id="KW-0472">Membrane</keyword>
<dbReference type="Pfam" id="PF12679">
    <property type="entry name" value="ABC2_membrane_2"/>
    <property type="match status" value="1"/>
</dbReference>
<keyword evidence="1" id="KW-1133">Transmembrane helix</keyword>
<feature type="transmembrane region" description="Helical" evidence="1">
    <location>
        <begin position="199"/>
        <end position="221"/>
    </location>
</feature>
<feature type="transmembrane region" description="Helical" evidence="1">
    <location>
        <begin position="242"/>
        <end position="267"/>
    </location>
</feature>
<sequence length="410" mass="47042">MKKLVYFEWKRIWMGKLIKLSLIGCCVFIVFCFYSSIAQISATDLNGAVHSGLQGAAVLKETRPEQVLDERRVKEIISEYLDYTAHPETSSDQEKFQYLTEEMYLKYYVPNRDLLTLISSVYTPLGENYSLKESFEAGMNTDFYSARKERVKEWLQMKERRGLLKGIEKEYWLEEDAGVPTYVYGYYKGWEDILNSSSWLILIMIVICIGTAPVFAGEYQTKSDSLLLSLKYGKNKLIKAKLTASLLYATLVYCGIVLSYSLAYLLILGAEGGDLPLQLINTYPISYNLTIKQAVILFLLLMYAAVLLMVCVTLFMSSVFKSSYTVIIVDFLLIVIPSFLYFSMGGYLWQHILALFPSKITEFKYDDYITYSMGGFVLEHLTTLIISYAVLCVLFMGAAYQKFRMHEVNR</sequence>
<keyword evidence="1" id="KW-0812">Transmembrane</keyword>
<dbReference type="GO" id="GO:0140359">
    <property type="term" value="F:ABC-type transporter activity"/>
    <property type="evidence" value="ECO:0007669"/>
    <property type="project" value="InterPro"/>
</dbReference>
<evidence type="ECO:0000313" key="2">
    <source>
        <dbReference type="EMBL" id="SHJ89169.1"/>
    </source>
</evidence>
<dbReference type="AlphaFoldDB" id="A0A1M6N0A3"/>
<organism evidence="2 3">
    <name type="scientific">Hespellia stercorisuis DSM 15480</name>
    <dbReference type="NCBI Taxonomy" id="1121950"/>
    <lineage>
        <taxon>Bacteria</taxon>
        <taxon>Bacillati</taxon>
        <taxon>Bacillota</taxon>
        <taxon>Clostridia</taxon>
        <taxon>Lachnospirales</taxon>
        <taxon>Lachnospiraceae</taxon>
        <taxon>Hespellia</taxon>
    </lineage>
</organism>
<feature type="transmembrane region" description="Helical" evidence="1">
    <location>
        <begin position="294"/>
        <end position="315"/>
    </location>
</feature>
<name>A0A1M6N0A3_9FIRM</name>
<feature type="transmembrane region" description="Helical" evidence="1">
    <location>
        <begin position="381"/>
        <end position="400"/>
    </location>
</feature>
<protein>
    <submittedName>
        <fullName evidence="2">ABC-2 family transporter protein</fullName>
    </submittedName>
</protein>
<dbReference type="EMBL" id="FQZY01000021">
    <property type="protein sequence ID" value="SHJ89169.1"/>
    <property type="molecule type" value="Genomic_DNA"/>
</dbReference>
<dbReference type="Proteomes" id="UP000184301">
    <property type="component" value="Unassembled WGS sequence"/>
</dbReference>
<evidence type="ECO:0000313" key="3">
    <source>
        <dbReference type="Proteomes" id="UP000184301"/>
    </source>
</evidence>
<dbReference type="OrthoDB" id="1700423at2"/>
<dbReference type="PANTHER" id="PTHR37305">
    <property type="entry name" value="INTEGRAL MEMBRANE PROTEIN-RELATED"/>
    <property type="match status" value="1"/>
</dbReference>
<evidence type="ECO:0000256" key="1">
    <source>
        <dbReference type="SAM" id="Phobius"/>
    </source>
</evidence>
<dbReference type="RefSeq" id="WP_073108306.1">
    <property type="nucleotide sequence ID" value="NZ_FQZY01000021.1"/>
</dbReference>
<keyword evidence="3" id="KW-1185">Reference proteome</keyword>
<reference evidence="2 3" key="1">
    <citation type="submission" date="2016-11" db="EMBL/GenBank/DDBJ databases">
        <authorList>
            <person name="Jaros S."/>
            <person name="Januszkiewicz K."/>
            <person name="Wedrychowicz H."/>
        </authorList>
    </citation>
    <scope>NUCLEOTIDE SEQUENCE [LARGE SCALE GENOMIC DNA]</scope>
    <source>
        <strain evidence="2 3">DSM 15480</strain>
    </source>
</reference>
<feature type="transmembrane region" description="Helical" evidence="1">
    <location>
        <begin position="327"/>
        <end position="349"/>
    </location>
</feature>
<dbReference type="GO" id="GO:0005886">
    <property type="term" value="C:plasma membrane"/>
    <property type="evidence" value="ECO:0007669"/>
    <property type="project" value="UniProtKB-SubCell"/>
</dbReference>
<proteinExistence type="predicted"/>
<accession>A0A1M6N0A3</accession>
<dbReference type="STRING" id="1121950.SAMN02745243_01653"/>
<gene>
    <name evidence="2" type="ORF">SAMN02745243_01653</name>
</gene>